<name>A0A4Y2JUY3_ARAVE</name>
<dbReference type="OrthoDB" id="6427466at2759"/>
<reference evidence="1 2" key="1">
    <citation type="journal article" date="2019" name="Sci. Rep.">
        <title>Orb-weaving spider Araneus ventricosus genome elucidates the spidroin gene catalogue.</title>
        <authorList>
            <person name="Kono N."/>
            <person name="Nakamura H."/>
            <person name="Ohtoshi R."/>
            <person name="Moran D.A.P."/>
            <person name="Shinohara A."/>
            <person name="Yoshida Y."/>
            <person name="Fujiwara M."/>
            <person name="Mori M."/>
            <person name="Tomita M."/>
            <person name="Arakawa K."/>
        </authorList>
    </citation>
    <scope>NUCLEOTIDE SEQUENCE [LARGE SCALE GENOMIC DNA]</scope>
</reference>
<organism evidence="1 2">
    <name type="scientific">Araneus ventricosus</name>
    <name type="common">Orbweaver spider</name>
    <name type="synonym">Epeira ventricosa</name>
    <dbReference type="NCBI Taxonomy" id="182803"/>
    <lineage>
        <taxon>Eukaryota</taxon>
        <taxon>Metazoa</taxon>
        <taxon>Ecdysozoa</taxon>
        <taxon>Arthropoda</taxon>
        <taxon>Chelicerata</taxon>
        <taxon>Arachnida</taxon>
        <taxon>Araneae</taxon>
        <taxon>Araneomorphae</taxon>
        <taxon>Entelegynae</taxon>
        <taxon>Araneoidea</taxon>
        <taxon>Araneidae</taxon>
        <taxon>Araneus</taxon>
    </lineage>
</organism>
<dbReference type="InterPro" id="IPR036397">
    <property type="entry name" value="RNaseH_sf"/>
</dbReference>
<dbReference type="Gene3D" id="3.30.420.10">
    <property type="entry name" value="Ribonuclease H-like superfamily/Ribonuclease H"/>
    <property type="match status" value="1"/>
</dbReference>
<sequence>MGSSIFTPHIANPLKRVLCMHFGNDRSISCRFPTNWPPRSPDLNSCDFWLKHAVLSGLIANLAELETRIAQNIHDVSTDTFRSVVEHCGRKQWTTF</sequence>
<dbReference type="Proteomes" id="UP000499080">
    <property type="component" value="Unassembled WGS sequence"/>
</dbReference>
<dbReference type="AlphaFoldDB" id="A0A4Y2JUY3"/>
<dbReference type="PANTHER" id="PTHR47326">
    <property type="entry name" value="TRANSPOSABLE ELEMENT TC3 TRANSPOSASE-LIKE PROTEIN"/>
    <property type="match status" value="1"/>
</dbReference>
<evidence type="ECO:0000313" key="1">
    <source>
        <dbReference type="EMBL" id="GBM93595.1"/>
    </source>
</evidence>
<keyword evidence="2" id="KW-1185">Reference proteome</keyword>
<proteinExistence type="predicted"/>
<accession>A0A4Y2JUY3</accession>
<evidence type="ECO:0000313" key="2">
    <source>
        <dbReference type="Proteomes" id="UP000499080"/>
    </source>
</evidence>
<gene>
    <name evidence="1" type="ORF">AVEN_250663_1</name>
</gene>
<dbReference type="PANTHER" id="PTHR47326:SF1">
    <property type="entry name" value="HTH PSQ-TYPE DOMAIN-CONTAINING PROTEIN"/>
    <property type="match status" value="1"/>
</dbReference>
<dbReference type="EMBL" id="BGPR01003887">
    <property type="protein sequence ID" value="GBM93595.1"/>
    <property type="molecule type" value="Genomic_DNA"/>
</dbReference>
<protein>
    <submittedName>
        <fullName evidence="1">Uncharacterized protein</fullName>
    </submittedName>
</protein>
<comment type="caution">
    <text evidence="1">The sequence shown here is derived from an EMBL/GenBank/DDBJ whole genome shotgun (WGS) entry which is preliminary data.</text>
</comment>
<dbReference type="GO" id="GO:0003676">
    <property type="term" value="F:nucleic acid binding"/>
    <property type="evidence" value="ECO:0007669"/>
    <property type="project" value="InterPro"/>
</dbReference>